<organism evidence="4 5">
    <name type="scientific">Nelumbo nucifera</name>
    <name type="common">Sacred lotus</name>
    <dbReference type="NCBI Taxonomy" id="4432"/>
    <lineage>
        <taxon>Eukaryota</taxon>
        <taxon>Viridiplantae</taxon>
        <taxon>Streptophyta</taxon>
        <taxon>Embryophyta</taxon>
        <taxon>Tracheophyta</taxon>
        <taxon>Spermatophyta</taxon>
        <taxon>Magnoliopsida</taxon>
        <taxon>Proteales</taxon>
        <taxon>Nelumbonaceae</taxon>
        <taxon>Nelumbo</taxon>
    </lineage>
</organism>
<sequence>MNQPRLQTQSFNMGMGVRPIYLKAGIPLALSFAGFVYGILRKRRRLFPRVSSEETEESSSETDNSLGELRHGENLHNLNLTPLACREEEELDPDTEVIESIESSVIGDGPDFEDEFSRLRNWVVAIQDRERELEKEFLCYCRLRDQEVILLQLRNMLMLEIVHVKFLGLLAGSMEAESRRLEALLVEYLKAIEQLGSARLENRLLRRKVRKLSRICGRRYHALRRQAVALRAKEAELLENHEALEQRDHILQGLVNENMELKKTVDQLQEEKKGLMEKLESAETSASSISKTDAEETEKGDADQLLTELEQLRKEHAADTEELIYLQWINACLRHELLKIQEQQCPRHERSREQQLLEFEENEEKRDSVLEHDSNPPSTVSENHHSCMDIETVSPNCSKKHRLLHRLKRWVEGSEKCRTSRDEKDKHQSRCLGRLSVSDEAMEPYHTERKSCSSV</sequence>
<feature type="compositionally biased region" description="Basic and acidic residues" evidence="2">
    <location>
        <begin position="418"/>
        <end position="428"/>
    </location>
</feature>
<dbReference type="GO" id="GO:0072699">
    <property type="term" value="P:protein localization to cortical microtubule cytoskeleton"/>
    <property type="evidence" value="ECO:0000318"/>
    <property type="project" value="GO_Central"/>
</dbReference>
<gene>
    <name evidence="5" type="primary">LOC104590689</name>
</gene>
<dbReference type="GeneID" id="104590689"/>
<evidence type="ECO:0000256" key="1">
    <source>
        <dbReference type="ARBA" id="ARBA00023054"/>
    </source>
</evidence>
<feature type="compositionally biased region" description="Basic and acidic residues" evidence="2">
    <location>
        <begin position="443"/>
        <end position="455"/>
    </location>
</feature>
<feature type="compositionally biased region" description="Basic and acidic residues" evidence="2">
    <location>
        <begin position="292"/>
        <end position="301"/>
    </location>
</feature>
<dbReference type="KEGG" id="nnu:104590689"/>
<dbReference type="OMA" id="ENWFLEG"/>
<keyword evidence="3" id="KW-0812">Transmembrane</keyword>
<reference evidence="5" key="1">
    <citation type="submission" date="2025-08" db="UniProtKB">
        <authorList>
            <consortium name="RefSeq"/>
        </authorList>
    </citation>
    <scope>IDENTIFICATION</scope>
</reference>
<dbReference type="eggNOG" id="ENOG502QVZ1">
    <property type="taxonomic scope" value="Eukaryota"/>
</dbReference>
<dbReference type="PANTHER" id="PTHR31342:SF10">
    <property type="entry name" value="CHUP1-LIKE PROTEIN"/>
    <property type="match status" value="1"/>
</dbReference>
<keyword evidence="3" id="KW-1133">Transmembrane helix</keyword>
<evidence type="ECO:0000313" key="4">
    <source>
        <dbReference type="Proteomes" id="UP000189703"/>
    </source>
</evidence>
<dbReference type="PANTHER" id="PTHR31342">
    <property type="entry name" value="PROTEIN CHUP1, CHLOROPLASTIC"/>
    <property type="match status" value="1"/>
</dbReference>
<dbReference type="Proteomes" id="UP000189703">
    <property type="component" value="Unplaced"/>
</dbReference>
<protein>
    <submittedName>
        <fullName evidence="5">Protein CHUP1, chloroplastic</fullName>
    </submittedName>
</protein>
<keyword evidence="4" id="KW-1185">Reference proteome</keyword>
<proteinExistence type="predicted"/>
<feature type="region of interest" description="Disordered" evidence="2">
    <location>
        <begin position="275"/>
        <end position="301"/>
    </location>
</feature>
<name>A0A1U7Z5W3_NELNU</name>
<feature type="region of interest" description="Disordered" evidence="2">
    <location>
        <begin position="358"/>
        <end position="386"/>
    </location>
</feature>
<dbReference type="RefSeq" id="XP_010247722.1">
    <property type="nucleotide sequence ID" value="XM_010249420.2"/>
</dbReference>
<evidence type="ECO:0000256" key="3">
    <source>
        <dbReference type="SAM" id="Phobius"/>
    </source>
</evidence>
<feature type="compositionally biased region" description="Polar residues" evidence="2">
    <location>
        <begin position="282"/>
        <end position="291"/>
    </location>
</feature>
<evidence type="ECO:0000256" key="2">
    <source>
        <dbReference type="SAM" id="MobiDB-lite"/>
    </source>
</evidence>
<keyword evidence="3" id="KW-0472">Membrane</keyword>
<dbReference type="AlphaFoldDB" id="A0A1U7Z5W3"/>
<dbReference type="GO" id="GO:0055028">
    <property type="term" value="C:cortical microtubule"/>
    <property type="evidence" value="ECO:0000318"/>
    <property type="project" value="GO_Central"/>
</dbReference>
<dbReference type="OrthoDB" id="687739at2759"/>
<feature type="region of interest" description="Disordered" evidence="2">
    <location>
        <begin position="418"/>
        <end position="455"/>
    </location>
</feature>
<dbReference type="InterPro" id="IPR040265">
    <property type="entry name" value="CHUP1/IPGA1-like"/>
</dbReference>
<evidence type="ECO:0000313" key="5">
    <source>
        <dbReference type="RefSeq" id="XP_010247722.1"/>
    </source>
</evidence>
<accession>A0A1U7Z5W3</accession>
<feature type="transmembrane region" description="Helical" evidence="3">
    <location>
        <begin position="20"/>
        <end position="40"/>
    </location>
</feature>
<keyword evidence="1" id="KW-0175">Coiled coil</keyword>
<feature type="compositionally biased region" description="Basic and acidic residues" evidence="2">
    <location>
        <begin position="363"/>
        <end position="374"/>
    </location>
</feature>